<dbReference type="SUPFAM" id="SSF53323">
    <property type="entry name" value="Pyruvate-ferredoxin oxidoreductase, PFOR, domain III"/>
    <property type="match status" value="1"/>
</dbReference>
<feature type="domain" description="Pyruvate/ketoisovalerate oxidoreductase catalytic" evidence="2">
    <location>
        <begin position="13"/>
        <end position="188"/>
    </location>
</feature>
<protein>
    <submittedName>
        <fullName evidence="3">Pyruvate synthase</fullName>
    </submittedName>
</protein>
<keyword evidence="3" id="KW-0670">Pyruvate</keyword>
<dbReference type="InterPro" id="IPR019752">
    <property type="entry name" value="Pyrv/ketoisovalerate_OxRed_cat"/>
</dbReference>
<dbReference type="InterPro" id="IPR011894">
    <property type="entry name" value="PorC_KorC"/>
</dbReference>
<dbReference type="AlphaFoldDB" id="A0A7C4CAS2"/>
<name>A0A7C4CAS2_UNCW3</name>
<dbReference type="InterPro" id="IPR051626">
    <property type="entry name" value="Oxidoreductase_gamma_subunit"/>
</dbReference>
<keyword evidence="1" id="KW-0560">Oxidoreductase</keyword>
<dbReference type="PANTHER" id="PTHR43366:SF1">
    <property type="entry name" value="PYRUVATE SYNTHASE SUBUNIT PORC"/>
    <property type="match status" value="1"/>
</dbReference>
<reference evidence="3" key="1">
    <citation type="journal article" date="2020" name="mSystems">
        <title>Genome- and Community-Level Interaction Insights into Carbon Utilization and Element Cycling Functions of Hydrothermarchaeota in Hydrothermal Sediment.</title>
        <authorList>
            <person name="Zhou Z."/>
            <person name="Liu Y."/>
            <person name="Xu W."/>
            <person name="Pan J."/>
            <person name="Luo Z.H."/>
            <person name="Li M."/>
        </authorList>
    </citation>
    <scope>NUCLEOTIDE SEQUENCE [LARGE SCALE GENOMIC DNA]</scope>
    <source>
        <strain evidence="3">SpSt-488</strain>
    </source>
</reference>
<dbReference type="EMBL" id="DSUT01000075">
    <property type="protein sequence ID" value="HGK28066.1"/>
    <property type="molecule type" value="Genomic_DNA"/>
</dbReference>
<evidence type="ECO:0000259" key="2">
    <source>
        <dbReference type="Pfam" id="PF01558"/>
    </source>
</evidence>
<sequence length="192" mass="21102">MSKVLEIRWHGRGGQGAKTAALLFGEAALDTGKFVQAFPEYGPERMGAPVQAFNRLSEEPIRSHSGIKSPKIVVVLDPSLIEPAKVTTGLAEDGILLVNTTEAAEDLRKRLGLPATVKVYTVDASRIALEEIGKDVPNTPMLGALVKVTGLFELEPMMEAIRHKLETKFRGREKLVESNLKSIRRAFEEVRQ</sequence>
<accession>A0A7C4CAS2</accession>
<evidence type="ECO:0000256" key="1">
    <source>
        <dbReference type="ARBA" id="ARBA00023002"/>
    </source>
</evidence>
<dbReference type="InterPro" id="IPR002869">
    <property type="entry name" value="Pyrv_flavodox_OxRed_cen"/>
</dbReference>
<comment type="caution">
    <text evidence="3">The sequence shown here is derived from an EMBL/GenBank/DDBJ whole genome shotgun (WGS) entry which is preliminary data.</text>
</comment>
<dbReference type="Pfam" id="PF01558">
    <property type="entry name" value="POR"/>
    <property type="match status" value="1"/>
</dbReference>
<evidence type="ECO:0000313" key="3">
    <source>
        <dbReference type="EMBL" id="HGK28066.1"/>
    </source>
</evidence>
<dbReference type="PANTHER" id="PTHR43366">
    <property type="entry name" value="PYRUVATE SYNTHASE SUBUNIT PORC"/>
    <property type="match status" value="1"/>
</dbReference>
<dbReference type="NCBIfam" id="TIGR02175">
    <property type="entry name" value="PorC_KorC"/>
    <property type="match status" value="1"/>
</dbReference>
<proteinExistence type="predicted"/>
<dbReference type="GO" id="GO:0016625">
    <property type="term" value="F:oxidoreductase activity, acting on the aldehyde or oxo group of donors, iron-sulfur protein as acceptor"/>
    <property type="evidence" value="ECO:0007669"/>
    <property type="project" value="InterPro"/>
</dbReference>
<gene>
    <name evidence="3" type="ORF">ENS41_03850</name>
</gene>
<organism evidence="3">
    <name type="scientific">candidate division WOR-3 bacterium</name>
    <dbReference type="NCBI Taxonomy" id="2052148"/>
    <lineage>
        <taxon>Bacteria</taxon>
        <taxon>Bacteria division WOR-3</taxon>
    </lineage>
</organism>
<dbReference type="Gene3D" id="3.40.920.10">
    <property type="entry name" value="Pyruvate-ferredoxin oxidoreductase, PFOR, domain III"/>
    <property type="match status" value="1"/>
</dbReference>